<keyword evidence="3" id="KW-1185">Reference proteome</keyword>
<dbReference type="AlphaFoldDB" id="A0A9D4CKS5"/>
<name>A0A9D4CKS5_DREPO</name>
<evidence type="ECO:0000256" key="1">
    <source>
        <dbReference type="SAM" id="MobiDB-lite"/>
    </source>
</evidence>
<reference evidence="2" key="1">
    <citation type="journal article" date="2019" name="bioRxiv">
        <title>The Genome of the Zebra Mussel, Dreissena polymorpha: A Resource for Invasive Species Research.</title>
        <authorList>
            <person name="McCartney M.A."/>
            <person name="Auch B."/>
            <person name="Kono T."/>
            <person name="Mallez S."/>
            <person name="Zhang Y."/>
            <person name="Obille A."/>
            <person name="Becker A."/>
            <person name="Abrahante J.E."/>
            <person name="Garbe J."/>
            <person name="Badalamenti J.P."/>
            <person name="Herman A."/>
            <person name="Mangelson H."/>
            <person name="Liachko I."/>
            <person name="Sullivan S."/>
            <person name="Sone E.D."/>
            <person name="Koren S."/>
            <person name="Silverstein K.A.T."/>
            <person name="Beckman K.B."/>
            <person name="Gohl D.M."/>
        </authorList>
    </citation>
    <scope>NUCLEOTIDE SEQUENCE</scope>
    <source>
        <strain evidence="2">Duluth1</strain>
        <tissue evidence="2">Whole animal</tissue>
    </source>
</reference>
<gene>
    <name evidence="2" type="ORF">DPMN_051861</name>
</gene>
<proteinExistence type="predicted"/>
<accession>A0A9D4CKS5</accession>
<sequence length="76" mass="7831">MEVSTEKSKSSTTNTRTGITINGENLEEVTSLKYLGVNLAKDGTNTAEVPIRSAMVGFGQAVPSSPPPSTGSTISS</sequence>
<evidence type="ECO:0000313" key="2">
    <source>
        <dbReference type="EMBL" id="KAH3726006.1"/>
    </source>
</evidence>
<feature type="compositionally biased region" description="Low complexity" evidence="1">
    <location>
        <begin position="10"/>
        <end position="20"/>
    </location>
</feature>
<reference evidence="2" key="2">
    <citation type="submission" date="2020-11" db="EMBL/GenBank/DDBJ databases">
        <authorList>
            <person name="McCartney M.A."/>
            <person name="Auch B."/>
            <person name="Kono T."/>
            <person name="Mallez S."/>
            <person name="Becker A."/>
            <person name="Gohl D.M."/>
            <person name="Silverstein K.A.T."/>
            <person name="Koren S."/>
            <person name="Bechman K.B."/>
            <person name="Herman A."/>
            <person name="Abrahante J.E."/>
            <person name="Garbe J."/>
        </authorList>
    </citation>
    <scope>NUCLEOTIDE SEQUENCE</scope>
    <source>
        <strain evidence="2">Duluth1</strain>
        <tissue evidence="2">Whole animal</tissue>
    </source>
</reference>
<dbReference type="EMBL" id="JAIWYP010000012">
    <property type="protein sequence ID" value="KAH3726006.1"/>
    <property type="molecule type" value="Genomic_DNA"/>
</dbReference>
<evidence type="ECO:0000313" key="3">
    <source>
        <dbReference type="Proteomes" id="UP000828390"/>
    </source>
</evidence>
<comment type="caution">
    <text evidence="2">The sequence shown here is derived from an EMBL/GenBank/DDBJ whole genome shotgun (WGS) entry which is preliminary data.</text>
</comment>
<organism evidence="2 3">
    <name type="scientific">Dreissena polymorpha</name>
    <name type="common">Zebra mussel</name>
    <name type="synonym">Mytilus polymorpha</name>
    <dbReference type="NCBI Taxonomy" id="45954"/>
    <lineage>
        <taxon>Eukaryota</taxon>
        <taxon>Metazoa</taxon>
        <taxon>Spiralia</taxon>
        <taxon>Lophotrochozoa</taxon>
        <taxon>Mollusca</taxon>
        <taxon>Bivalvia</taxon>
        <taxon>Autobranchia</taxon>
        <taxon>Heteroconchia</taxon>
        <taxon>Euheterodonta</taxon>
        <taxon>Imparidentia</taxon>
        <taxon>Neoheterodontei</taxon>
        <taxon>Myida</taxon>
        <taxon>Dreissenoidea</taxon>
        <taxon>Dreissenidae</taxon>
        <taxon>Dreissena</taxon>
    </lineage>
</organism>
<protein>
    <submittedName>
        <fullName evidence="2">Uncharacterized protein</fullName>
    </submittedName>
</protein>
<dbReference type="Proteomes" id="UP000828390">
    <property type="component" value="Unassembled WGS sequence"/>
</dbReference>
<feature type="region of interest" description="Disordered" evidence="1">
    <location>
        <begin position="1"/>
        <end position="20"/>
    </location>
</feature>